<dbReference type="OrthoDB" id="2418132at2"/>
<dbReference type="CDD" id="cd11523">
    <property type="entry name" value="NTP-PPase"/>
    <property type="match status" value="1"/>
</dbReference>
<dbReference type="PANTHER" id="PTHR42692">
    <property type="entry name" value="NUCLEOTIDE PYROPHOSPHOHYDROLASE"/>
    <property type="match status" value="1"/>
</dbReference>
<dbReference type="Gene3D" id="1.10.287.1080">
    <property type="entry name" value="MazG-like"/>
    <property type="match status" value="1"/>
</dbReference>
<comment type="caution">
    <text evidence="2">The sequence shown here is derived from an EMBL/GenBank/DDBJ whole genome shotgun (WGS) entry which is preliminary data.</text>
</comment>
<keyword evidence="3" id="KW-1185">Reference proteome</keyword>
<dbReference type="Proteomes" id="UP000051992">
    <property type="component" value="Unassembled WGS sequence"/>
</dbReference>
<dbReference type="Pfam" id="PF03819">
    <property type="entry name" value="MazG"/>
    <property type="match status" value="1"/>
</dbReference>
<accession>A0A0R2H3H1</accession>
<name>A0A0R2H3H1_WEIVI</name>
<organism evidence="2 3">
    <name type="scientific">Weissella viridescens</name>
    <name type="common">Lactobacillus viridescens</name>
    <dbReference type="NCBI Taxonomy" id="1629"/>
    <lineage>
        <taxon>Bacteria</taxon>
        <taxon>Bacillati</taxon>
        <taxon>Bacillota</taxon>
        <taxon>Bacilli</taxon>
        <taxon>Lactobacillales</taxon>
        <taxon>Lactobacillaceae</taxon>
        <taxon>Weissella</taxon>
    </lineage>
</organism>
<dbReference type="RefSeq" id="WP_057743747.1">
    <property type="nucleotide sequence ID" value="NZ_BJLU01000001.1"/>
</dbReference>
<evidence type="ECO:0000313" key="3">
    <source>
        <dbReference type="Proteomes" id="UP000051992"/>
    </source>
</evidence>
<evidence type="ECO:0000313" key="2">
    <source>
        <dbReference type="EMBL" id="KRN46923.1"/>
    </source>
</evidence>
<dbReference type="InterPro" id="IPR047046">
    <property type="entry name" value="YpjD/YvdC"/>
</dbReference>
<dbReference type="InterPro" id="IPR011411">
    <property type="entry name" value="MazG-related_YvdC"/>
</dbReference>
<feature type="domain" description="NTP pyrophosphohydrolase MazG-like" evidence="1">
    <location>
        <begin position="27"/>
        <end position="102"/>
    </location>
</feature>
<proteinExistence type="predicted"/>
<reference evidence="2 3" key="1">
    <citation type="journal article" date="2015" name="Genome Announc.">
        <title>Expanding the biotechnology potential of lactobacilli through comparative genomics of 213 strains and associated genera.</title>
        <authorList>
            <person name="Sun Z."/>
            <person name="Harris H.M."/>
            <person name="McCann A."/>
            <person name="Guo C."/>
            <person name="Argimon S."/>
            <person name="Zhang W."/>
            <person name="Yang X."/>
            <person name="Jeffery I.B."/>
            <person name="Cooney J.C."/>
            <person name="Kagawa T.F."/>
            <person name="Liu W."/>
            <person name="Song Y."/>
            <person name="Salvetti E."/>
            <person name="Wrobel A."/>
            <person name="Rasinkangas P."/>
            <person name="Parkhill J."/>
            <person name="Rea M.C."/>
            <person name="O'Sullivan O."/>
            <person name="Ritari J."/>
            <person name="Douillard F.P."/>
            <person name="Paul Ross R."/>
            <person name="Yang R."/>
            <person name="Briner A.E."/>
            <person name="Felis G.E."/>
            <person name="de Vos W.M."/>
            <person name="Barrangou R."/>
            <person name="Klaenhammer T.R."/>
            <person name="Caufield P.W."/>
            <person name="Cui Y."/>
            <person name="Zhang H."/>
            <person name="O'Toole P.W."/>
        </authorList>
    </citation>
    <scope>NUCLEOTIDE SEQUENCE [LARGE SCALE GENOMIC DNA]</scope>
    <source>
        <strain evidence="2 3">DSM 20410</strain>
    </source>
</reference>
<dbReference type="PIRSF" id="PIRSF036521">
    <property type="entry name" value="UCP036521_pph"/>
    <property type="match status" value="1"/>
</dbReference>
<dbReference type="EMBL" id="JQBM01000001">
    <property type="protein sequence ID" value="KRN46923.1"/>
    <property type="molecule type" value="Genomic_DNA"/>
</dbReference>
<dbReference type="InterPro" id="IPR004518">
    <property type="entry name" value="MazG-like_dom"/>
</dbReference>
<dbReference type="PATRIC" id="fig|1629.5.peg.191"/>
<protein>
    <recommendedName>
        <fullName evidence="1">NTP pyrophosphohydrolase MazG-like domain-containing protein</fullName>
    </recommendedName>
</protein>
<dbReference type="AlphaFoldDB" id="A0A0R2H3H1"/>
<dbReference type="PANTHER" id="PTHR42692:SF2">
    <property type="entry name" value="IG HYPOTHETICAL 16995"/>
    <property type="match status" value="1"/>
</dbReference>
<gene>
    <name evidence="2" type="ORF">IV50_GL000189</name>
</gene>
<evidence type="ECO:0000259" key="1">
    <source>
        <dbReference type="Pfam" id="PF03819"/>
    </source>
</evidence>
<dbReference type="SUPFAM" id="SSF101386">
    <property type="entry name" value="all-alpha NTP pyrophosphatases"/>
    <property type="match status" value="1"/>
</dbReference>
<sequence>MNLDEHKQWLADFYAERGWLQLSSSRRLNFLTEEVGELSQAIRRFEFGRDHPGERTQSVKEEKENIVEELADVLDEVFIFCEKFGISPSELMQYSEDKLNGRFKSNAK</sequence>